<dbReference type="OrthoDB" id="9928823at2"/>
<organism evidence="1 2">
    <name type="scientific">Nitrosomonas communis</name>
    <dbReference type="NCBI Taxonomy" id="44574"/>
    <lineage>
        <taxon>Bacteria</taxon>
        <taxon>Pseudomonadati</taxon>
        <taxon>Pseudomonadota</taxon>
        <taxon>Betaproteobacteria</taxon>
        <taxon>Nitrosomonadales</taxon>
        <taxon>Nitrosomonadaceae</taxon>
        <taxon>Nitrosomonas</taxon>
    </lineage>
</organism>
<reference evidence="2" key="1">
    <citation type="submission" date="2016-10" db="EMBL/GenBank/DDBJ databases">
        <authorList>
            <person name="Varghese N."/>
            <person name="Submissions S."/>
        </authorList>
    </citation>
    <scope>NUCLEOTIDE SEQUENCE [LARGE SCALE GENOMIC DNA]</scope>
    <source>
        <strain evidence="2">Nm44</strain>
    </source>
</reference>
<dbReference type="Proteomes" id="UP000183287">
    <property type="component" value="Unassembled WGS sequence"/>
</dbReference>
<proteinExistence type="predicted"/>
<gene>
    <name evidence="1" type="ORF">SAMN05421863_1002124</name>
</gene>
<name>A0A1I4JMH1_9PROT</name>
<dbReference type="EMBL" id="FOUB01000002">
    <property type="protein sequence ID" value="SFL67742.1"/>
    <property type="molecule type" value="Genomic_DNA"/>
</dbReference>
<dbReference type="AlphaFoldDB" id="A0A1I4JMH1"/>
<keyword evidence="2" id="KW-1185">Reference proteome</keyword>
<dbReference type="RefSeq" id="WP_074903032.1">
    <property type="nucleotide sequence ID" value="NZ_FOUB01000002.1"/>
</dbReference>
<accession>A0A1I4JMH1</accession>
<sequence length="67" mass="7602">MNGIQKIANQVVDHFKQELTAEALNCLSPSDFDRLTVLIRDALSRDREEVTDQLKALAQDKRGYRGV</sequence>
<evidence type="ECO:0000313" key="2">
    <source>
        <dbReference type="Proteomes" id="UP000183287"/>
    </source>
</evidence>
<evidence type="ECO:0000313" key="1">
    <source>
        <dbReference type="EMBL" id="SFL67742.1"/>
    </source>
</evidence>
<protein>
    <submittedName>
        <fullName evidence="1">Uncharacterized protein</fullName>
    </submittedName>
</protein>